<name>A0A8H5LA74_9HYPO</name>
<evidence type="ECO:0000256" key="1">
    <source>
        <dbReference type="SAM" id="MobiDB-lite"/>
    </source>
</evidence>
<dbReference type="Proteomes" id="UP000544095">
    <property type="component" value="Unassembled WGS sequence"/>
</dbReference>
<organism evidence="2 3">
    <name type="scientific">Fusarium pseudoanthophilum</name>
    <dbReference type="NCBI Taxonomy" id="48495"/>
    <lineage>
        <taxon>Eukaryota</taxon>
        <taxon>Fungi</taxon>
        <taxon>Dikarya</taxon>
        <taxon>Ascomycota</taxon>
        <taxon>Pezizomycotina</taxon>
        <taxon>Sordariomycetes</taxon>
        <taxon>Hypocreomycetidae</taxon>
        <taxon>Hypocreales</taxon>
        <taxon>Nectriaceae</taxon>
        <taxon>Fusarium</taxon>
        <taxon>Fusarium fujikuroi species complex</taxon>
    </lineage>
</organism>
<protein>
    <submittedName>
        <fullName evidence="2">Uncharacterized protein</fullName>
    </submittedName>
</protein>
<feature type="region of interest" description="Disordered" evidence="1">
    <location>
        <begin position="1"/>
        <end position="27"/>
    </location>
</feature>
<accession>A0A8H5LA74</accession>
<gene>
    <name evidence="2" type="ORF">FPANT_7084</name>
</gene>
<dbReference type="EMBL" id="JAAOAR010000339">
    <property type="protein sequence ID" value="KAF5586976.1"/>
    <property type="molecule type" value="Genomic_DNA"/>
</dbReference>
<reference evidence="2 3" key="1">
    <citation type="submission" date="2020-05" db="EMBL/GenBank/DDBJ databases">
        <title>Identification and distribution of gene clusters putatively required for synthesis of sphingolipid metabolism inhibitors in phylogenetically diverse species of the filamentous fungus Fusarium.</title>
        <authorList>
            <person name="Kim H.-S."/>
            <person name="Busman M."/>
            <person name="Brown D.W."/>
            <person name="Divon H."/>
            <person name="Uhlig S."/>
            <person name="Proctor R.H."/>
        </authorList>
    </citation>
    <scope>NUCLEOTIDE SEQUENCE [LARGE SCALE GENOMIC DNA]</scope>
    <source>
        <strain evidence="2 3">NRRL 25211</strain>
    </source>
</reference>
<keyword evidence="3" id="KW-1185">Reference proteome</keyword>
<evidence type="ECO:0000313" key="2">
    <source>
        <dbReference type="EMBL" id="KAF5586976.1"/>
    </source>
</evidence>
<sequence>MASHHGSSDQSAPLMSQGGQPGTAVGFQQQGTVDWTSVLSGGVTFSVDVLSRLSEAGVEAFTLHAAMSILSNVKLGLNGEIRLLEAIDKLIAFPSFGKVLWFGSG</sequence>
<feature type="compositionally biased region" description="Polar residues" evidence="1">
    <location>
        <begin position="8"/>
        <end position="18"/>
    </location>
</feature>
<evidence type="ECO:0000313" key="3">
    <source>
        <dbReference type="Proteomes" id="UP000544095"/>
    </source>
</evidence>
<dbReference type="AlphaFoldDB" id="A0A8H5LA74"/>
<proteinExistence type="predicted"/>
<comment type="caution">
    <text evidence="2">The sequence shown here is derived from an EMBL/GenBank/DDBJ whole genome shotgun (WGS) entry which is preliminary data.</text>
</comment>